<proteinExistence type="predicted"/>
<name>A0A4Z2HBW4_9TELE</name>
<feature type="domain" description="Ras-associating" evidence="2">
    <location>
        <begin position="148"/>
        <end position="234"/>
    </location>
</feature>
<dbReference type="PANTHER" id="PTHR22738:SF9">
    <property type="entry name" value="RAS ASSOCIATION DOMAIN-CONTAINING PROTEIN 5"/>
    <property type="match status" value="1"/>
</dbReference>
<dbReference type="OrthoDB" id="74314at2759"/>
<accession>A0A4Z2HBW4</accession>
<dbReference type="SMART" id="SM00314">
    <property type="entry name" value="RA"/>
    <property type="match status" value="1"/>
</dbReference>
<dbReference type="InterPro" id="IPR033614">
    <property type="entry name" value="RASSF1-6"/>
</dbReference>
<dbReference type="GO" id="GO:0005634">
    <property type="term" value="C:nucleus"/>
    <property type="evidence" value="ECO:0007669"/>
    <property type="project" value="TreeGrafter"/>
</dbReference>
<dbReference type="InterPro" id="IPR011524">
    <property type="entry name" value="SARAH_dom"/>
</dbReference>
<reference evidence="3 4" key="1">
    <citation type="submission" date="2019-03" db="EMBL/GenBank/DDBJ databases">
        <title>First draft genome of Liparis tanakae, snailfish: a comprehensive survey of snailfish specific genes.</title>
        <authorList>
            <person name="Kim W."/>
            <person name="Song I."/>
            <person name="Jeong J.-H."/>
            <person name="Kim D."/>
            <person name="Kim S."/>
            <person name="Ryu S."/>
            <person name="Song J.Y."/>
            <person name="Lee S.K."/>
        </authorList>
    </citation>
    <scope>NUCLEOTIDE SEQUENCE [LARGE SCALE GENOMIC DNA]</scope>
    <source>
        <tissue evidence="3">Muscle</tissue>
    </source>
</reference>
<dbReference type="Proteomes" id="UP000314294">
    <property type="component" value="Unassembled WGS sequence"/>
</dbReference>
<keyword evidence="4" id="KW-1185">Reference proteome</keyword>
<dbReference type="InterPro" id="IPR000159">
    <property type="entry name" value="RA_dom"/>
</dbReference>
<evidence type="ECO:0000259" key="2">
    <source>
        <dbReference type="PROSITE" id="PS50200"/>
    </source>
</evidence>
<protein>
    <submittedName>
        <fullName evidence="3">Ras association domain-containing protein 5</fullName>
    </submittedName>
</protein>
<dbReference type="Pfam" id="PF16517">
    <property type="entry name" value="Nore1-SARAH"/>
    <property type="match status" value="1"/>
</dbReference>
<dbReference type="InterPro" id="IPR029071">
    <property type="entry name" value="Ubiquitin-like_domsf"/>
</dbReference>
<dbReference type="PANTHER" id="PTHR22738">
    <property type="entry name" value="RASSF"/>
    <property type="match status" value="1"/>
</dbReference>
<organism evidence="3 4">
    <name type="scientific">Liparis tanakae</name>
    <name type="common">Tanaka's snailfish</name>
    <dbReference type="NCBI Taxonomy" id="230148"/>
    <lineage>
        <taxon>Eukaryota</taxon>
        <taxon>Metazoa</taxon>
        <taxon>Chordata</taxon>
        <taxon>Craniata</taxon>
        <taxon>Vertebrata</taxon>
        <taxon>Euteleostomi</taxon>
        <taxon>Actinopterygii</taxon>
        <taxon>Neopterygii</taxon>
        <taxon>Teleostei</taxon>
        <taxon>Neoteleostei</taxon>
        <taxon>Acanthomorphata</taxon>
        <taxon>Eupercaria</taxon>
        <taxon>Perciformes</taxon>
        <taxon>Cottioidei</taxon>
        <taxon>Cottales</taxon>
        <taxon>Liparidae</taxon>
        <taxon>Liparis</taxon>
    </lineage>
</organism>
<evidence type="ECO:0000313" key="4">
    <source>
        <dbReference type="Proteomes" id="UP000314294"/>
    </source>
</evidence>
<dbReference type="EMBL" id="SRLO01000276">
    <property type="protein sequence ID" value="TNN63309.1"/>
    <property type="molecule type" value="Genomic_DNA"/>
</dbReference>
<comment type="caution">
    <text evidence="3">The sequence shown here is derived from an EMBL/GenBank/DDBJ whole genome shotgun (WGS) entry which is preliminary data.</text>
</comment>
<dbReference type="PROSITE" id="PS50200">
    <property type="entry name" value="RA"/>
    <property type="match status" value="1"/>
</dbReference>
<dbReference type="GO" id="GO:0007165">
    <property type="term" value="P:signal transduction"/>
    <property type="evidence" value="ECO:0007669"/>
    <property type="project" value="InterPro"/>
</dbReference>
<evidence type="ECO:0000313" key="3">
    <source>
        <dbReference type="EMBL" id="TNN63309.1"/>
    </source>
</evidence>
<dbReference type="Gene3D" id="1.20.5.110">
    <property type="match status" value="1"/>
</dbReference>
<gene>
    <name evidence="3" type="primary">RASSF5</name>
    <name evidence="3" type="ORF">EYF80_026485</name>
</gene>
<dbReference type="Pfam" id="PF00788">
    <property type="entry name" value="RA"/>
    <property type="match status" value="1"/>
</dbReference>
<dbReference type="Gene3D" id="3.10.20.90">
    <property type="entry name" value="Phosphatidylinositol 3-kinase Catalytic Subunit, Chain A, domain 1"/>
    <property type="match status" value="1"/>
</dbReference>
<evidence type="ECO:0000256" key="1">
    <source>
        <dbReference type="SAM" id="MobiDB-lite"/>
    </source>
</evidence>
<feature type="region of interest" description="Disordered" evidence="1">
    <location>
        <begin position="116"/>
        <end position="140"/>
    </location>
</feature>
<dbReference type="SUPFAM" id="SSF54236">
    <property type="entry name" value="Ubiquitin-like"/>
    <property type="match status" value="1"/>
</dbReference>
<dbReference type="AlphaFoldDB" id="A0A4Z2HBW4"/>
<sequence>MTVNTVLTPSMTSSNSMSSGYCSLDDESEDFTFFTAKTSFFSKAKHAAKQKEVKDEGERGTGDLSDEEVWTRIEEYNAQVSANGMKLASDGSYTGFIKVHLRLSRPVTVPAVEAVESEGASSRPTAGCTHAPSEGQEWTDCGQSEKRTSFYLPCDCVKQLHISSVTTTREVIQGLLKKFMVLDNPRKFALYRQTHRDGQDLFQKLPLIERPLLLRLIAGPDPEQLSFVLKENETGEVEWHAFSVPELQNFLVILGKEEAERVRSSRWPLRGALLLRLVLAKHRPAPPSLAC</sequence>